<accession>A0A4P6JSX4</accession>
<evidence type="ECO:0000259" key="2">
    <source>
        <dbReference type="Pfam" id="PF12647"/>
    </source>
</evidence>
<feature type="compositionally biased region" description="Basic residues" evidence="1">
    <location>
        <begin position="1"/>
        <end position="14"/>
    </location>
</feature>
<name>A0A4P6JSX4_KTERU</name>
<feature type="domain" description="RNHCP" evidence="2">
    <location>
        <begin position="36"/>
        <end position="122"/>
    </location>
</feature>
<dbReference type="InterPro" id="IPR024439">
    <property type="entry name" value="RNHCP"/>
</dbReference>
<evidence type="ECO:0000313" key="3">
    <source>
        <dbReference type="EMBL" id="QBD78514.1"/>
    </source>
</evidence>
<dbReference type="EMBL" id="CP035758">
    <property type="protein sequence ID" value="QBD78514.1"/>
    <property type="molecule type" value="Genomic_DNA"/>
</dbReference>
<keyword evidence="4" id="KW-1185">Reference proteome</keyword>
<dbReference type="Proteomes" id="UP000290365">
    <property type="component" value="Chromosome"/>
</dbReference>
<evidence type="ECO:0000256" key="1">
    <source>
        <dbReference type="SAM" id="MobiDB-lite"/>
    </source>
</evidence>
<dbReference type="KEGG" id="kbs:EPA93_21970"/>
<evidence type="ECO:0000313" key="4">
    <source>
        <dbReference type="Proteomes" id="UP000290365"/>
    </source>
</evidence>
<dbReference type="Pfam" id="PF12647">
    <property type="entry name" value="RNHCP"/>
    <property type="match status" value="1"/>
</dbReference>
<dbReference type="AlphaFoldDB" id="A0A4P6JSX4"/>
<proteinExistence type="predicted"/>
<sequence length="166" mass="19528">MRGHTVRTYRHSRGSGRQYRHTDYTPRHRNRRLAGQDFKCKHCRRFIGPPPSGGYHRNHCPFCLYSCHVDDQHSGDRMSTCGAKMQPIGTFQRAKGEYVLVHRCLGCGFERFNRIAADDDFELVLSLPTLPPRSKHEEKMQRLQMLLENQSEYYIHEEDEDAIDLY</sequence>
<dbReference type="OrthoDB" id="9809485at2"/>
<feature type="region of interest" description="Disordered" evidence="1">
    <location>
        <begin position="1"/>
        <end position="25"/>
    </location>
</feature>
<reference evidence="3 4" key="1">
    <citation type="submission" date="2019-01" db="EMBL/GenBank/DDBJ databases">
        <title>Ktedonosporobacter rubrisoli SCAWS-G2.</title>
        <authorList>
            <person name="Huang Y."/>
            <person name="Yan B."/>
        </authorList>
    </citation>
    <scope>NUCLEOTIDE SEQUENCE [LARGE SCALE GENOMIC DNA]</scope>
    <source>
        <strain evidence="3 4">SCAWS-G2</strain>
    </source>
</reference>
<organism evidence="3 4">
    <name type="scientific">Ktedonosporobacter rubrisoli</name>
    <dbReference type="NCBI Taxonomy" id="2509675"/>
    <lineage>
        <taxon>Bacteria</taxon>
        <taxon>Bacillati</taxon>
        <taxon>Chloroflexota</taxon>
        <taxon>Ktedonobacteria</taxon>
        <taxon>Ktedonobacterales</taxon>
        <taxon>Ktedonosporobacteraceae</taxon>
        <taxon>Ktedonosporobacter</taxon>
    </lineage>
</organism>
<protein>
    <submittedName>
        <fullName evidence="3">RNHCP domain-containing protein</fullName>
    </submittedName>
</protein>
<gene>
    <name evidence="3" type="ORF">EPA93_21970</name>
</gene>